<dbReference type="InterPro" id="IPR029756">
    <property type="entry name" value="MTH1187/YkoF-like"/>
</dbReference>
<dbReference type="InterPro" id="IPR002767">
    <property type="entry name" value="Thiamine_BP"/>
</dbReference>
<organism evidence="2 3">
    <name type="scientific">Dactylosporangium roseum</name>
    <dbReference type="NCBI Taxonomy" id="47989"/>
    <lineage>
        <taxon>Bacteria</taxon>
        <taxon>Bacillati</taxon>
        <taxon>Actinomycetota</taxon>
        <taxon>Actinomycetes</taxon>
        <taxon>Micromonosporales</taxon>
        <taxon>Micromonosporaceae</taxon>
        <taxon>Dactylosporangium</taxon>
    </lineage>
</organism>
<dbReference type="EMBL" id="CP073721">
    <property type="protein sequence ID" value="UWZ34570.1"/>
    <property type="molecule type" value="Genomic_DNA"/>
</dbReference>
<evidence type="ECO:0000313" key="3">
    <source>
        <dbReference type="Proteomes" id="UP001058271"/>
    </source>
</evidence>
<dbReference type="Proteomes" id="UP001058271">
    <property type="component" value="Chromosome"/>
</dbReference>
<dbReference type="Gene3D" id="3.30.70.930">
    <property type="match status" value="1"/>
</dbReference>
<dbReference type="SUPFAM" id="SSF89957">
    <property type="entry name" value="MTH1187/YkoF-like"/>
    <property type="match status" value="1"/>
</dbReference>
<dbReference type="RefSeq" id="WP_260723892.1">
    <property type="nucleotide sequence ID" value="NZ_BAAABS010000018.1"/>
</dbReference>
<dbReference type="Pfam" id="PF01910">
    <property type="entry name" value="Thiamine_BP"/>
    <property type="match status" value="1"/>
</dbReference>
<sequence>MRVRAEFTSEPFTIGATPAHATAALGIVEQSGLRHEFGPFGTSVWGDSTELIPLLSAVVETVLAQGGTRLTLLVESDE</sequence>
<evidence type="ECO:0000313" key="2">
    <source>
        <dbReference type="EMBL" id="UWZ34570.1"/>
    </source>
</evidence>
<keyword evidence="3" id="KW-1185">Reference proteome</keyword>
<accession>A0ABY5YXT5</accession>
<reference evidence="2" key="1">
    <citation type="submission" date="2021-04" db="EMBL/GenBank/DDBJ databases">
        <title>Biosynthetic gene clusters of Dactylosporangioum roseum.</title>
        <authorList>
            <person name="Hartkoorn R.C."/>
            <person name="Beaudoing E."/>
            <person name="Hot D."/>
            <person name="Moureu S."/>
        </authorList>
    </citation>
    <scope>NUCLEOTIDE SEQUENCE</scope>
    <source>
        <strain evidence="2">NRRL B-16295</strain>
    </source>
</reference>
<protein>
    <submittedName>
        <fullName evidence="2">Thiamine-binding protein</fullName>
    </submittedName>
</protein>
<name>A0ABY5YXT5_9ACTN</name>
<gene>
    <name evidence="2" type="ORF">Drose_25520</name>
</gene>
<evidence type="ECO:0000259" key="1">
    <source>
        <dbReference type="Pfam" id="PF01910"/>
    </source>
</evidence>
<proteinExistence type="predicted"/>
<feature type="domain" description="Thiamine-binding protein" evidence="1">
    <location>
        <begin position="21"/>
        <end position="75"/>
    </location>
</feature>